<protein>
    <submittedName>
        <fullName evidence="1">Uncharacterized protein</fullName>
    </submittedName>
</protein>
<reference evidence="1" key="1">
    <citation type="journal article" date="2014" name="Front. Microbiol.">
        <title>High frequency of phylogenetically diverse reductive dehalogenase-homologous genes in deep subseafloor sedimentary metagenomes.</title>
        <authorList>
            <person name="Kawai M."/>
            <person name="Futagami T."/>
            <person name="Toyoda A."/>
            <person name="Takaki Y."/>
            <person name="Nishi S."/>
            <person name="Hori S."/>
            <person name="Arai W."/>
            <person name="Tsubouchi T."/>
            <person name="Morono Y."/>
            <person name="Uchiyama I."/>
            <person name="Ito T."/>
            <person name="Fujiyama A."/>
            <person name="Inagaki F."/>
            <person name="Takami H."/>
        </authorList>
    </citation>
    <scope>NUCLEOTIDE SEQUENCE</scope>
    <source>
        <strain evidence="1">Expedition CK06-06</strain>
    </source>
</reference>
<organism evidence="1">
    <name type="scientific">marine sediment metagenome</name>
    <dbReference type="NCBI Taxonomy" id="412755"/>
    <lineage>
        <taxon>unclassified sequences</taxon>
        <taxon>metagenomes</taxon>
        <taxon>ecological metagenomes</taxon>
    </lineage>
</organism>
<sequence>MSEWAVVKISRRQVMWKELGRPFLDGLEDILGPGLGADTNYHTWSSECPLKPHSHFHNLVANLRVVEAGVLDEDDRPACTMEEIPWHRQRGGKDVPLDDLQLVDAKKLWWRLLAAFVKKRRIEWDPGTEEEGWKGIDVWVEPRDTKAAMMGTINYVGRNPLEDFAVYSNSHPDCPDPPGWLQKYSNKSRPFGWWLSLRSLAGSQKEEREKLHPLTGDRLDYLGKYSLRELLDRNHGRLGFLDVVKGRPVFSCLDRWEMEWLRSVMKSRAPPWWDDDE</sequence>
<accession>X1LI89</accession>
<gene>
    <name evidence="1" type="ORF">S06H3_00667</name>
</gene>
<comment type="caution">
    <text evidence="1">The sequence shown here is derived from an EMBL/GenBank/DDBJ whole genome shotgun (WGS) entry which is preliminary data.</text>
</comment>
<dbReference type="AlphaFoldDB" id="X1LI89"/>
<name>X1LI89_9ZZZZ</name>
<proteinExistence type="predicted"/>
<evidence type="ECO:0000313" key="1">
    <source>
        <dbReference type="EMBL" id="GAH93873.1"/>
    </source>
</evidence>
<dbReference type="EMBL" id="BARV01000130">
    <property type="protein sequence ID" value="GAH93873.1"/>
    <property type="molecule type" value="Genomic_DNA"/>
</dbReference>